<evidence type="ECO:0000313" key="9">
    <source>
        <dbReference type="Proteomes" id="UP000178175"/>
    </source>
</evidence>
<evidence type="ECO:0000259" key="7">
    <source>
        <dbReference type="Pfam" id="PF25990"/>
    </source>
</evidence>
<evidence type="ECO:0000256" key="4">
    <source>
        <dbReference type="SAM" id="Coils"/>
    </source>
</evidence>
<dbReference type="InterPro" id="IPR006143">
    <property type="entry name" value="RND_pump_MFP"/>
</dbReference>
<dbReference type="PANTHER" id="PTHR32347">
    <property type="entry name" value="EFFLUX SYSTEM COMPONENT YKNX-RELATED"/>
    <property type="match status" value="1"/>
</dbReference>
<keyword evidence="5" id="KW-0472">Membrane</keyword>
<dbReference type="EMBL" id="MHVR01000004">
    <property type="protein sequence ID" value="OHA96817.1"/>
    <property type="molecule type" value="Genomic_DNA"/>
</dbReference>
<evidence type="ECO:0000313" key="8">
    <source>
        <dbReference type="EMBL" id="OHA96817.1"/>
    </source>
</evidence>
<proteinExistence type="inferred from homology"/>
<feature type="domain" description="Multidrug resistance protein MdtA-like barrel-sandwich hybrid" evidence="6">
    <location>
        <begin position="81"/>
        <end position="364"/>
    </location>
</feature>
<evidence type="ECO:0000256" key="5">
    <source>
        <dbReference type="SAM" id="Phobius"/>
    </source>
</evidence>
<feature type="transmembrane region" description="Helical" evidence="5">
    <location>
        <begin position="32"/>
        <end position="52"/>
    </location>
</feature>
<dbReference type="InterPro" id="IPR058625">
    <property type="entry name" value="MdtA-like_BSH"/>
</dbReference>
<dbReference type="Gene3D" id="2.40.30.170">
    <property type="match status" value="1"/>
</dbReference>
<comment type="caution">
    <text evidence="8">The sequence shown here is derived from an EMBL/GenBank/DDBJ whole genome shotgun (WGS) entry which is preliminary data.</text>
</comment>
<evidence type="ECO:0000259" key="6">
    <source>
        <dbReference type="Pfam" id="PF25917"/>
    </source>
</evidence>
<feature type="domain" description="YknX-like beta-barrel" evidence="7">
    <location>
        <begin position="374"/>
        <end position="450"/>
    </location>
</feature>
<reference evidence="8 9" key="1">
    <citation type="journal article" date="2016" name="Nat. Commun.">
        <title>Thousands of microbial genomes shed light on interconnected biogeochemical processes in an aquifer system.</title>
        <authorList>
            <person name="Anantharaman K."/>
            <person name="Brown C.T."/>
            <person name="Hug L.A."/>
            <person name="Sharon I."/>
            <person name="Castelle C.J."/>
            <person name="Probst A.J."/>
            <person name="Thomas B.C."/>
            <person name="Singh A."/>
            <person name="Wilkins M.J."/>
            <person name="Karaoz U."/>
            <person name="Brodie E.L."/>
            <person name="Williams K.H."/>
            <person name="Hubbard S.S."/>
            <person name="Banfield J.F."/>
        </authorList>
    </citation>
    <scope>NUCLEOTIDE SEQUENCE [LARGE SCALE GENOMIC DNA]</scope>
</reference>
<dbReference type="GO" id="GO:0022857">
    <property type="term" value="F:transmembrane transporter activity"/>
    <property type="evidence" value="ECO:0007669"/>
    <property type="project" value="InterPro"/>
</dbReference>
<keyword evidence="5" id="KW-1133">Transmembrane helix</keyword>
<dbReference type="Pfam" id="PF25917">
    <property type="entry name" value="BSH_RND"/>
    <property type="match status" value="1"/>
</dbReference>
<dbReference type="NCBIfam" id="TIGR01730">
    <property type="entry name" value="RND_mfp"/>
    <property type="match status" value="1"/>
</dbReference>
<accession>A0A1G2THQ1</accession>
<evidence type="ECO:0000256" key="3">
    <source>
        <dbReference type="ARBA" id="ARBA00023054"/>
    </source>
</evidence>
<dbReference type="InterPro" id="IPR058636">
    <property type="entry name" value="Beta-barrel_YknX"/>
</dbReference>
<protein>
    <submittedName>
        <fullName evidence="8">Uncharacterized protein</fullName>
    </submittedName>
</protein>
<evidence type="ECO:0000256" key="1">
    <source>
        <dbReference type="ARBA" id="ARBA00004196"/>
    </source>
</evidence>
<dbReference type="PANTHER" id="PTHR32347:SF23">
    <property type="entry name" value="BLL5650 PROTEIN"/>
    <property type="match status" value="1"/>
</dbReference>
<dbReference type="InterPro" id="IPR050465">
    <property type="entry name" value="UPF0194_transport"/>
</dbReference>
<dbReference type="Pfam" id="PF25990">
    <property type="entry name" value="Beta-barrel_YknX"/>
    <property type="match status" value="1"/>
</dbReference>
<dbReference type="GO" id="GO:0030313">
    <property type="term" value="C:cell envelope"/>
    <property type="evidence" value="ECO:0007669"/>
    <property type="project" value="UniProtKB-SubCell"/>
</dbReference>
<dbReference type="GO" id="GO:0016020">
    <property type="term" value="C:membrane"/>
    <property type="evidence" value="ECO:0007669"/>
    <property type="project" value="InterPro"/>
</dbReference>
<dbReference type="Gene3D" id="2.40.420.20">
    <property type="match status" value="1"/>
</dbReference>
<dbReference type="Gene3D" id="1.10.287.470">
    <property type="entry name" value="Helix hairpin bin"/>
    <property type="match status" value="1"/>
</dbReference>
<sequence length="517" mass="57127">MAKFQAIKEMLYSYKNIVDMFKKLLIKTKRRYAVLTTLALFMIVIWFNIFGFQSQTVIVKAERGTVEEEVLVTGKTRSRQEVDLGFEVGGKISTLNVQIGSPVISGDTLIKLDQSSFRASLRKAEAKLTEALVELESAQGEIENAYQTHSTNVKNAYTKADDAVRNDVDQFFTNSRTSQAMFNPSIEDSGLTYSGGISQTTKSELSWKRVEIEKLLTEWELSQKNLGKGENLSDAYQLAQNNLHTVRDFLDDVALAINSLGSIGFQYDATIQGYKNTVSEARNKVNMALSDMIVSRDKLGSAPKTTSETEYNKVLIEEARVESLRADVSSIEADLAKTVIHSPISGIVTKLEVEKGEIVNSGAILISVISEKELQVEANVSEINIGKLAVGNQVIITLDAFPSETYDGEIFYIDPGETIIDRVPTYKISVKFNDPTKPELRSGLTANLSIVTRKVEEVIKVPLYVVEKQGDKHFVKIKIGNGDNIEKKEIIVGLQGKDGSIEVISGLSEGEEIIADL</sequence>
<dbReference type="AlphaFoldDB" id="A0A1G2THQ1"/>
<name>A0A1G2THQ1_9BACT</name>
<gene>
    <name evidence="8" type="ORF">A3C70_00490</name>
</gene>
<dbReference type="Gene3D" id="2.40.50.100">
    <property type="match status" value="1"/>
</dbReference>
<organism evidence="8 9">
    <name type="scientific">Candidatus Zambryskibacteria bacterium RIFCSPHIGHO2_02_FULL_43_14</name>
    <dbReference type="NCBI Taxonomy" id="1802748"/>
    <lineage>
        <taxon>Bacteria</taxon>
        <taxon>Candidatus Zambryskiibacteriota</taxon>
    </lineage>
</organism>
<dbReference type="PRINTS" id="PR01490">
    <property type="entry name" value="RTXTOXIND"/>
</dbReference>
<comment type="similarity">
    <text evidence="2">Belongs to the membrane fusion protein (MFP) (TC 8.A.1) family.</text>
</comment>
<keyword evidence="3 4" id="KW-0175">Coiled coil</keyword>
<comment type="subcellular location">
    <subcellularLocation>
        <location evidence="1">Cell envelope</location>
    </subcellularLocation>
</comment>
<evidence type="ECO:0000256" key="2">
    <source>
        <dbReference type="ARBA" id="ARBA00009477"/>
    </source>
</evidence>
<dbReference type="Proteomes" id="UP000178175">
    <property type="component" value="Unassembled WGS sequence"/>
</dbReference>
<keyword evidence="5" id="KW-0812">Transmembrane</keyword>
<dbReference type="SUPFAM" id="SSF111369">
    <property type="entry name" value="HlyD-like secretion proteins"/>
    <property type="match status" value="2"/>
</dbReference>
<feature type="coiled-coil region" evidence="4">
    <location>
        <begin position="118"/>
        <end position="148"/>
    </location>
</feature>